<dbReference type="PANTHER" id="PTHR16821:SF2">
    <property type="entry name" value="FRATAXIN, MITOCHONDRIAL"/>
    <property type="match status" value="1"/>
</dbReference>
<sequence>MSFLSNISNLSLCANTGLNRAMINCVSKSCSIPTHQLSLKSLYHLNTSPLTIQNSISSQKINFNFNKTYVTKQCCIISPISVNEFHEIADEFFDNLTECIEILLENSNIENYDTELSSGVLTIKLGSAGTYVINKQTPNKQIWYSSPISGPMKFFYDPKVKRWVCTTECDSKDDSRFLEVKLSKELTQIFKKEVVIEKMNE</sequence>
<dbReference type="STRING" id="1754191.A0A1Y1VLI1"/>
<dbReference type="Pfam" id="PF01491">
    <property type="entry name" value="Frataxin_Cyay"/>
    <property type="match status" value="1"/>
</dbReference>
<keyword evidence="8" id="KW-0560">Oxidoreductase</keyword>
<dbReference type="GO" id="GO:0008199">
    <property type="term" value="F:ferric iron binding"/>
    <property type="evidence" value="ECO:0007669"/>
    <property type="project" value="InterPro"/>
</dbReference>
<dbReference type="EC" id="1.16.3.1" evidence="3"/>
<dbReference type="PANTHER" id="PTHR16821">
    <property type="entry name" value="FRATAXIN"/>
    <property type="match status" value="1"/>
</dbReference>
<dbReference type="GO" id="GO:0006826">
    <property type="term" value="P:iron ion transport"/>
    <property type="evidence" value="ECO:0007669"/>
    <property type="project" value="UniProtKB-KW"/>
</dbReference>
<keyword evidence="10" id="KW-0406">Ion transport</keyword>
<evidence type="ECO:0000256" key="10">
    <source>
        <dbReference type="ARBA" id="ARBA00023065"/>
    </source>
</evidence>
<dbReference type="OrthoDB" id="1897642at2759"/>
<dbReference type="InterPro" id="IPR036524">
    <property type="entry name" value="Frataxin/CyaY_sf"/>
</dbReference>
<dbReference type="GO" id="GO:0016226">
    <property type="term" value="P:iron-sulfur cluster assembly"/>
    <property type="evidence" value="ECO:0007669"/>
    <property type="project" value="InterPro"/>
</dbReference>
<dbReference type="PRINTS" id="PR00904">
    <property type="entry name" value="FRATAXIN"/>
</dbReference>
<dbReference type="GO" id="GO:0008198">
    <property type="term" value="F:ferrous iron binding"/>
    <property type="evidence" value="ECO:0007669"/>
    <property type="project" value="TreeGrafter"/>
</dbReference>
<dbReference type="NCBIfam" id="TIGR03422">
    <property type="entry name" value="mito_frataxin"/>
    <property type="match status" value="1"/>
</dbReference>
<comment type="catalytic activity">
    <reaction evidence="12">
        <text>4 Fe(2+) + O2 + 4 H(+) = 4 Fe(3+) + 2 H2O</text>
        <dbReference type="Rhea" id="RHEA:11148"/>
        <dbReference type="ChEBI" id="CHEBI:15377"/>
        <dbReference type="ChEBI" id="CHEBI:15378"/>
        <dbReference type="ChEBI" id="CHEBI:15379"/>
        <dbReference type="ChEBI" id="CHEBI:29033"/>
        <dbReference type="ChEBI" id="CHEBI:29034"/>
        <dbReference type="EC" id="1.16.3.1"/>
    </reaction>
</comment>
<dbReference type="InterPro" id="IPR017789">
    <property type="entry name" value="Frataxin"/>
</dbReference>
<evidence type="ECO:0000256" key="7">
    <source>
        <dbReference type="ARBA" id="ARBA00022946"/>
    </source>
</evidence>
<accession>A0A1Y1VLI1</accession>
<dbReference type="PROSITE" id="PS01344">
    <property type="entry name" value="FRATAXIN_1"/>
    <property type="match status" value="1"/>
</dbReference>
<evidence type="ECO:0000256" key="12">
    <source>
        <dbReference type="ARBA" id="ARBA00047990"/>
    </source>
</evidence>
<dbReference type="GO" id="GO:0006879">
    <property type="term" value="P:intracellular iron ion homeostasis"/>
    <property type="evidence" value="ECO:0007669"/>
    <property type="project" value="UniProtKB-KW"/>
</dbReference>
<keyword evidence="7" id="KW-0809">Transit peptide</keyword>
<keyword evidence="4" id="KW-0409">Iron storage</keyword>
<dbReference type="GO" id="GO:0005739">
    <property type="term" value="C:mitochondrion"/>
    <property type="evidence" value="ECO:0007669"/>
    <property type="project" value="UniProtKB-SubCell"/>
</dbReference>
<reference evidence="13 14" key="1">
    <citation type="submission" date="2016-08" db="EMBL/GenBank/DDBJ databases">
        <title>Genomes of anaerobic fungi encode conserved fungal cellulosomes for biomass hydrolysis.</title>
        <authorList>
            <consortium name="DOE Joint Genome Institute"/>
            <person name="Haitjema C.H."/>
            <person name="Gilmore S.P."/>
            <person name="Henske J.K."/>
            <person name="Solomon K.V."/>
            <person name="De Groot R."/>
            <person name="Kuo A."/>
            <person name="Mondo S.J."/>
            <person name="Salamov A.A."/>
            <person name="Labutti K."/>
            <person name="Zhao Z."/>
            <person name="Chiniquy J."/>
            <person name="Barry K."/>
            <person name="Brewer H.M."/>
            <person name="Purvine S.O."/>
            <person name="Wright A.T."/>
            <person name="Boxma B."/>
            <person name="Van Alen T."/>
            <person name="Hackstein J.H."/>
            <person name="Baker S.E."/>
            <person name="Grigoriev I.V."/>
            <person name="O'Malley M.A."/>
        </authorList>
    </citation>
    <scope>NUCLEOTIDE SEQUENCE [LARGE SCALE GENOMIC DNA]</scope>
    <source>
        <strain evidence="14">finn</strain>
    </source>
</reference>
<keyword evidence="5" id="KW-0813">Transport</keyword>
<evidence type="ECO:0000313" key="14">
    <source>
        <dbReference type="Proteomes" id="UP000193719"/>
    </source>
</evidence>
<keyword evidence="14" id="KW-1185">Reference proteome</keyword>
<dbReference type="SMART" id="SM01219">
    <property type="entry name" value="Frataxin_Cyay"/>
    <property type="match status" value="1"/>
</dbReference>
<dbReference type="SUPFAM" id="SSF55387">
    <property type="entry name" value="Frataxin/Nqo15-like"/>
    <property type="match status" value="1"/>
</dbReference>
<comment type="similarity">
    <text evidence="2">Belongs to the frataxin family.</text>
</comment>
<proteinExistence type="inferred from homology"/>
<dbReference type="GO" id="GO:0004322">
    <property type="term" value="F:ferroxidase activity"/>
    <property type="evidence" value="ECO:0007669"/>
    <property type="project" value="UniProtKB-EC"/>
</dbReference>
<protein>
    <recommendedName>
        <fullName evidence="3">ferroxidase</fullName>
        <ecNumber evidence="3">1.16.3.1</ecNumber>
    </recommendedName>
</protein>
<dbReference type="GO" id="GO:0051537">
    <property type="term" value="F:2 iron, 2 sulfur cluster binding"/>
    <property type="evidence" value="ECO:0007669"/>
    <property type="project" value="TreeGrafter"/>
</dbReference>
<evidence type="ECO:0000256" key="4">
    <source>
        <dbReference type="ARBA" id="ARBA00022434"/>
    </source>
</evidence>
<keyword evidence="11" id="KW-0496">Mitochondrion</keyword>
<name>A0A1Y1VLI1_9FUNG</name>
<dbReference type="EMBL" id="MCFH01000003">
    <property type="protein sequence ID" value="ORX59282.1"/>
    <property type="molecule type" value="Genomic_DNA"/>
</dbReference>
<evidence type="ECO:0000256" key="2">
    <source>
        <dbReference type="ARBA" id="ARBA00008183"/>
    </source>
</evidence>
<reference evidence="13 14" key="2">
    <citation type="submission" date="2016-08" db="EMBL/GenBank/DDBJ databases">
        <title>Pervasive Adenine N6-methylation of Active Genes in Fungi.</title>
        <authorList>
            <consortium name="DOE Joint Genome Institute"/>
            <person name="Mondo S.J."/>
            <person name="Dannebaum R.O."/>
            <person name="Kuo R.C."/>
            <person name="Labutti K."/>
            <person name="Haridas S."/>
            <person name="Kuo A."/>
            <person name="Salamov A."/>
            <person name="Ahrendt S.R."/>
            <person name="Lipzen A."/>
            <person name="Sullivan W."/>
            <person name="Andreopoulos W.B."/>
            <person name="Clum A."/>
            <person name="Lindquist E."/>
            <person name="Daum C."/>
            <person name="Ramamoorthy G.K."/>
            <person name="Gryganskyi A."/>
            <person name="Culley D."/>
            <person name="Magnuson J.K."/>
            <person name="James T.Y."/>
            <person name="O'Malley M.A."/>
            <person name="Stajich J.E."/>
            <person name="Spatafora J.W."/>
            <person name="Visel A."/>
            <person name="Grigoriev I.V."/>
        </authorList>
    </citation>
    <scope>NUCLEOTIDE SEQUENCE [LARGE SCALE GENOMIC DNA]</scope>
    <source>
        <strain evidence="14">finn</strain>
    </source>
</reference>
<evidence type="ECO:0000256" key="3">
    <source>
        <dbReference type="ARBA" id="ARBA00013107"/>
    </source>
</evidence>
<gene>
    <name evidence="13" type="ORF">BCR36DRAFT_343234</name>
</gene>
<keyword evidence="6" id="KW-0410">Iron transport</keyword>
<comment type="caution">
    <text evidence="13">The sequence shown here is derived from an EMBL/GenBank/DDBJ whole genome shotgun (WGS) entry which is preliminary data.</text>
</comment>
<evidence type="ECO:0000256" key="8">
    <source>
        <dbReference type="ARBA" id="ARBA00023002"/>
    </source>
</evidence>
<evidence type="ECO:0000256" key="5">
    <source>
        <dbReference type="ARBA" id="ARBA00022448"/>
    </source>
</evidence>
<dbReference type="NCBIfam" id="TIGR03421">
    <property type="entry name" value="FeS_CyaY"/>
    <property type="match status" value="1"/>
</dbReference>
<dbReference type="InterPro" id="IPR002908">
    <property type="entry name" value="Frataxin/CyaY"/>
</dbReference>
<evidence type="ECO:0000256" key="1">
    <source>
        <dbReference type="ARBA" id="ARBA00004173"/>
    </source>
</evidence>
<dbReference type="AlphaFoldDB" id="A0A1Y1VLI1"/>
<evidence type="ECO:0000313" key="13">
    <source>
        <dbReference type="EMBL" id="ORX59282.1"/>
    </source>
</evidence>
<dbReference type="InterPro" id="IPR020895">
    <property type="entry name" value="Frataxin_CS"/>
</dbReference>
<evidence type="ECO:0000256" key="6">
    <source>
        <dbReference type="ARBA" id="ARBA00022496"/>
    </source>
</evidence>
<dbReference type="Proteomes" id="UP000193719">
    <property type="component" value="Unassembled WGS sequence"/>
</dbReference>
<dbReference type="Gene3D" id="3.30.920.10">
    <property type="entry name" value="Frataxin/CyaY"/>
    <property type="match status" value="1"/>
</dbReference>
<dbReference type="PROSITE" id="PS50810">
    <property type="entry name" value="FRATAXIN_2"/>
    <property type="match status" value="1"/>
</dbReference>
<dbReference type="GO" id="GO:0034986">
    <property type="term" value="F:iron chaperone activity"/>
    <property type="evidence" value="ECO:0007669"/>
    <property type="project" value="TreeGrafter"/>
</dbReference>
<evidence type="ECO:0000256" key="9">
    <source>
        <dbReference type="ARBA" id="ARBA00023004"/>
    </source>
</evidence>
<organism evidence="13 14">
    <name type="scientific">Piromyces finnis</name>
    <dbReference type="NCBI Taxonomy" id="1754191"/>
    <lineage>
        <taxon>Eukaryota</taxon>
        <taxon>Fungi</taxon>
        <taxon>Fungi incertae sedis</taxon>
        <taxon>Chytridiomycota</taxon>
        <taxon>Chytridiomycota incertae sedis</taxon>
        <taxon>Neocallimastigomycetes</taxon>
        <taxon>Neocallimastigales</taxon>
        <taxon>Neocallimastigaceae</taxon>
        <taxon>Piromyces</taxon>
    </lineage>
</organism>
<comment type="subcellular location">
    <subcellularLocation>
        <location evidence="1">Mitochondrion</location>
    </subcellularLocation>
</comment>
<keyword evidence="9" id="KW-0408">Iron</keyword>
<evidence type="ECO:0000256" key="11">
    <source>
        <dbReference type="ARBA" id="ARBA00023128"/>
    </source>
</evidence>